<dbReference type="AlphaFoldDB" id="A0AA51ZVH6"/>
<feature type="short sequence motif" description="Histidine triad motif" evidence="2 3">
    <location>
        <begin position="91"/>
        <end position="95"/>
    </location>
</feature>
<keyword evidence="5" id="KW-0489">Methyltransferase</keyword>
<dbReference type="KEGG" id="marp:QYS47_18750"/>
<dbReference type="InterPro" id="IPR011146">
    <property type="entry name" value="HIT-like"/>
</dbReference>
<evidence type="ECO:0000313" key="5">
    <source>
        <dbReference type="EMBL" id="WNB17509.1"/>
    </source>
</evidence>
<evidence type="ECO:0000256" key="1">
    <source>
        <dbReference type="PIRSR" id="PIRSR601310-1"/>
    </source>
</evidence>
<dbReference type="PROSITE" id="PS51084">
    <property type="entry name" value="HIT_2"/>
    <property type="match status" value="1"/>
</dbReference>
<dbReference type="InterPro" id="IPR036265">
    <property type="entry name" value="HIT-like_sf"/>
</dbReference>
<evidence type="ECO:0000256" key="2">
    <source>
        <dbReference type="PIRSR" id="PIRSR601310-3"/>
    </source>
</evidence>
<dbReference type="Pfam" id="PF01230">
    <property type="entry name" value="HIT"/>
    <property type="match status" value="1"/>
</dbReference>
<dbReference type="PANTHER" id="PTHR46648">
    <property type="entry name" value="HIT FAMILY PROTEIN 1"/>
    <property type="match status" value="1"/>
</dbReference>
<dbReference type="EC" id="2.1.1.-" evidence="5"/>
<sequence length="130" mass="14480">MATIFTKIINREIPGHIVAEDDNYIAFLDINPLVMGHVLVVPKQETDYIFDLDDDVLAGLHVFSKKVAKAIEKSVKCIRIGVAVIGLEVPHVHVHLVPLNSMNDINFSKEKLNPSQEELEKVASEIKANL</sequence>
<dbReference type="GO" id="GO:0008168">
    <property type="term" value="F:methyltransferase activity"/>
    <property type="evidence" value="ECO:0007669"/>
    <property type="project" value="UniProtKB-KW"/>
</dbReference>
<dbReference type="SUPFAM" id="SSF54197">
    <property type="entry name" value="HIT-like"/>
    <property type="match status" value="1"/>
</dbReference>
<dbReference type="EMBL" id="CP129968">
    <property type="protein sequence ID" value="WNB17509.1"/>
    <property type="molecule type" value="Genomic_DNA"/>
</dbReference>
<feature type="active site" description="Tele-AMP-histidine intermediate" evidence="1">
    <location>
        <position position="93"/>
    </location>
</feature>
<dbReference type="PRINTS" id="PR00332">
    <property type="entry name" value="HISTRIAD"/>
</dbReference>
<keyword evidence="5" id="KW-0808">Transferase</keyword>
<organism evidence="5">
    <name type="scientific">Marivirga arenosa</name>
    <dbReference type="NCBI Taxonomy" id="3059076"/>
    <lineage>
        <taxon>Bacteria</taxon>
        <taxon>Pseudomonadati</taxon>
        <taxon>Bacteroidota</taxon>
        <taxon>Cytophagia</taxon>
        <taxon>Cytophagales</taxon>
        <taxon>Marivirgaceae</taxon>
        <taxon>Marivirga</taxon>
    </lineage>
</organism>
<gene>
    <name evidence="5" type="ORF">QYS47_18750</name>
</gene>
<dbReference type="GO" id="GO:0032259">
    <property type="term" value="P:methylation"/>
    <property type="evidence" value="ECO:0007669"/>
    <property type="project" value="UniProtKB-KW"/>
</dbReference>
<protein>
    <submittedName>
        <fullName evidence="5">HIT family protein</fullName>
        <ecNumber evidence="5">2.1.1.-</ecNumber>
    </submittedName>
</protein>
<reference evidence="5" key="1">
    <citation type="submission" date="2023-08" db="EMBL/GenBank/DDBJ databases">
        <title>Comparative genomics and taxonomic characterization of three novel marine species of genus Marivirga.</title>
        <authorList>
            <person name="Muhammad N."/>
            <person name="Kim S.-G."/>
        </authorList>
    </citation>
    <scope>NUCLEOTIDE SEQUENCE</scope>
    <source>
        <strain evidence="5">BKB1-2</strain>
    </source>
</reference>
<name>A0AA51ZVH6_9BACT</name>
<feature type="domain" description="HIT" evidence="4">
    <location>
        <begin position="4"/>
        <end position="107"/>
    </location>
</feature>
<dbReference type="PANTHER" id="PTHR46648:SF1">
    <property type="entry name" value="ADENOSINE 5'-MONOPHOSPHORAMIDASE HNT1"/>
    <property type="match status" value="1"/>
</dbReference>
<dbReference type="Proteomes" id="UP001232019">
    <property type="component" value="Chromosome"/>
</dbReference>
<dbReference type="GO" id="GO:0009117">
    <property type="term" value="P:nucleotide metabolic process"/>
    <property type="evidence" value="ECO:0007669"/>
    <property type="project" value="TreeGrafter"/>
</dbReference>
<evidence type="ECO:0000259" key="4">
    <source>
        <dbReference type="PROSITE" id="PS51084"/>
    </source>
</evidence>
<accession>A0AA51ZVH6</accession>
<dbReference type="RefSeq" id="WP_322346990.1">
    <property type="nucleotide sequence ID" value="NZ_CP129968.2"/>
</dbReference>
<dbReference type="Gene3D" id="3.30.428.10">
    <property type="entry name" value="HIT-like"/>
    <property type="match status" value="1"/>
</dbReference>
<proteinExistence type="predicted"/>
<evidence type="ECO:0000256" key="3">
    <source>
        <dbReference type="PROSITE-ProRule" id="PRU00464"/>
    </source>
</evidence>
<dbReference type="InterPro" id="IPR001310">
    <property type="entry name" value="Histidine_triad_HIT"/>
</dbReference>